<dbReference type="InterPro" id="IPR051164">
    <property type="entry name" value="NmrA-like_oxidored"/>
</dbReference>
<gene>
    <name evidence="4" type="ORF">GTA08_BOTSDO10081</name>
</gene>
<dbReference type="InterPro" id="IPR036291">
    <property type="entry name" value="NAD(P)-bd_dom_sf"/>
</dbReference>
<keyword evidence="5" id="KW-1185">Reference proteome</keyword>
<organism evidence="4 5">
    <name type="scientific">Botryosphaeria dothidea</name>
    <dbReference type="NCBI Taxonomy" id="55169"/>
    <lineage>
        <taxon>Eukaryota</taxon>
        <taxon>Fungi</taxon>
        <taxon>Dikarya</taxon>
        <taxon>Ascomycota</taxon>
        <taxon>Pezizomycotina</taxon>
        <taxon>Dothideomycetes</taxon>
        <taxon>Dothideomycetes incertae sedis</taxon>
        <taxon>Botryosphaeriales</taxon>
        <taxon>Botryosphaeriaceae</taxon>
        <taxon>Botryosphaeria</taxon>
    </lineage>
</organism>
<dbReference type="SUPFAM" id="SSF51735">
    <property type="entry name" value="NAD(P)-binding Rossmann-fold domains"/>
    <property type="match status" value="1"/>
</dbReference>
<comment type="similarity">
    <text evidence="1">Belongs to the NmrA-type oxidoreductase family.</text>
</comment>
<name>A0A8H4IJH3_9PEZI</name>
<protein>
    <recommendedName>
        <fullName evidence="3">NmrA-like domain-containing protein</fullName>
    </recommendedName>
</protein>
<evidence type="ECO:0000313" key="5">
    <source>
        <dbReference type="Proteomes" id="UP000572817"/>
    </source>
</evidence>
<proteinExistence type="inferred from homology"/>
<dbReference type="PANTHER" id="PTHR42748:SF26">
    <property type="entry name" value="NMRA-LIKE DOMAIN-CONTAINING PROTEIN"/>
    <property type="match status" value="1"/>
</dbReference>
<dbReference type="InterPro" id="IPR008030">
    <property type="entry name" value="NmrA-like"/>
</dbReference>
<reference evidence="4" key="1">
    <citation type="submission" date="2020-04" db="EMBL/GenBank/DDBJ databases">
        <title>Genome Assembly and Annotation of Botryosphaeria dothidea sdau 11-99, a Latent Pathogen of Apple Fruit Ring Rot in China.</title>
        <authorList>
            <person name="Yu C."/>
            <person name="Diao Y."/>
            <person name="Lu Q."/>
            <person name="Zhao J."/>
            <person name="Cui S."/>
            <person name="Peng C."/>
            <person name="He B."/>
            <person name="Liu H."/>
        </authorList>
    </citation>
    <scope>NUCLEOTIDE SEQUENCE [LARGE SCALE GENOMIC DNA]</scope>
    <source>
        <strain evidence="4">Sdau11-99</strain>
    </source>
</reference>
<sequence length="333" mass="36432">MEKKLIVVLGVTGKQGGSVAKLFRSLPEWTVRGVTRDPSTPKAVALRGQLDVEIVPGNLDDVGSLSSAFRGATAIFGLTNFWAPFEDPGTYALLAEGQTINEYCYHIELQRAMNLAEAAAANLATVNRFIFSSLSHAKEWSKGKYTWVYHFGSKAEAVRRIKEKFPELAARMSILQVGLYATNWKTGLGNYFQKHADGSFTMSSPGNGDAPIPMVVPDKDTGSFVHALVNSPPGLNLLGYGQMLSLNEYMGLWSRITGVERATYQEISLADMEKAIPGDLGRELGEMAAYMTEFGYDGGDPTIVHPADLEVECPTTSIEDYIKQENWSSLLES</sequence>
<keyword evidence="2" id="KW-0521">NADP</keyword>
<evidence type="ECO:0000256" key="2">
    <source>
        <dbReference type="ARBA" id="ARBA00022857"/>
    </source>
</evidence>
<feature type="domain" description="NmrA-like" evidence="3">
    <location>
        <begin position="2"/>
        <end position="309"/>
    </location>
</feature>
<evidence type="ECO:0000313" key="4">
    <source>
        <dbReference type="EMBL" id="KAF4302235.1"/>
    </source>
</evidence>
<dbReference type="Gene3D" id="3.40.50.720">
    <property type="entry name" value="NAD(P)-binding Rossmann-like Domain"/>
    <property type="match status" value="1"/>
</dbReference>
<evidence type="ECO:0000259" key="3">
    <source>
        <dbReference type="Pfam" id="PF05368"/>
    </source>
</evidence>
<dbReference type="PANTHER" id="PTHR42748">
    <property type="entry name" value="NITROGEN METABOLITE REPRESSION PROTEIN NMRA FAMILY MEMBER"/>
    <property type="match status" value="1"/>
</dbReference>
<dbReference type="AlphaFoldDB" id="A0A8H4IJH3"/>
<comment type="caution">
    <text evidence="4">The sequence shown here is derived from an EMBL/GenBank/DDBJ whole genome shotgun (WGS) entry which is preliminary data.</text>
</comment>
<dbReference type="Proteomes" id="UP000572817">
    <property type="component" value="Unassembled WGS sequence"/>
</dbReference>
<dbReference type="GO" id="GO:0005634">
    <property type="term" value="C:nucleus"/>
    <property type="evidence" value="ECO:0007669"/>
    <property type="project" value="TreeGrafter"/>
</dbReference>
<dbReference type="Gene3D" id="3.90.25.10">
    <property type="entry name" value="UDP-galactose 4-epimerase, domain 1"/>
    <property type="match status" value="1"/>
</dbReference>
<evidence type="ECO:0000256" key="1">
    <source>
        <dbReference type="ARBA" id="ARBA00006328"/>
    </source>
</evidence>
<dbReference type="OrthoDB" id="3358371at2759"/>
<accession>A0A8H4IJH3</accession>
<dbReference type="Pfam" id="PF05368">
    <property type="entry name" value="NmrA"/>
    <property type="match status" value="1"/>
</dbReference>
<dbReference type="EMBL" id="WWBZ02000073">
    <property type="protein sequence ID" value="KAF4302235.1"/>
    <property type="molecule type" value="Genomic_DNA"/>
</dbReference>